<proteinExistence type="predicted"/>
<dbReference type="EMBL" id="BAAARV010000018">
    <property type="protein sequence ID" value="GAA2338401.1"/>
    <property type="molecule type" value="Genomic_DNA"/>
</dbReference>
<dbReference type="InterPro" id="IPR029063">
    <property type="entry name" value="SAM-dependent_MTases_sf"/>
</dbReference>
<name>A0ABN3FVD4_9ACTN</name>
<dbReference type="Proteomes" id="UP001501444">
    <property type="component" value="Unassembled WGS sequence"/>
</dbReference>
<dbReference type="SUPFAM" id="SSF53335">
    <property type="entry name" value="S-adenosyl-L-methionine-dependent methyltransferases"/>
    <property type="match status" value="1"/>
</dbReference>
<dbReference type="CDD" id="cd02440">
    <property type="entry name" value="AdoMet_MTases"/>
    <property type="match status" value="1"/>
</dbReference>
<organism evidence="2 3">
    <name type="scientific">Dactylosporangium salmoneum</name>
    <dbReference type="NCBI Taxonomy" id="53361"/>
    <lineage>
        <taxon>Bacteria</taxon>
        <taxon>Bacillati</taxon>
        <taxon>Actinomycetota</taxon>
        <taxon>Actinomycetes</taxon>
        <taxon>Micromonosporales</taxon>
        <taxon>Micromonosporaceae</taxon>
        <taxon>Dactylosporangium</taxon>
    </lineage>
</organism>
<dbReference type="InterPro" id="IPR013217">
    <property type="entry name" value="Methyltransf_12"/>
</dbReference>
<dbReference type="PANTHER" id="PTHR43861:SF1">
    <property type="entry name" value="TRANS-ACONITATE 2-METHYLTRANSFERASE"/>
    <property type="match status" value="1"/>
</dbReference>
<evidence type="ECO:0000259" key="1">
    <source>
        <dbReference type="Pfam" id="PF08242"/>
    </source>
</evidence>
<evidence type="ECO:0000313" key="3">
    <source>
        <dbReference type="Proteomes" id="UP001501444"/>
    </source>
</evidence>
<dbReference type="Pfam" id="PF08242">
    <property type="entry name" value="Methyltransf_12"/>
    <property type="match status" value="1"/>
</dbReference>
<keyword evidence="3" id="KW-1185">Reference proteome</keyword>
<reference evidence="2 3" key="1">
    <citation type="journal article" date="2019" name="Int. J. Syst. Evol. Microbiol.">
        <title>The Global Catalogue of Microorganisms (GCM) 10K type strain sequencing project: providing services to taxonomists for standard genome sequencing and annotation.</title>
        <authorList>
            <consortium name="The Broad Institute Genomics Platform"/>
            <consortium name="The Broad Institute Genome Sequencing Center for Infectious Disease"/>
            <person name="Wu L."/>
            <person name="Ma J."/>
        </authorList>
    </citation>
    <scope>NUCLEOTIDE SEQUENCE [LARGE SCALE GENOMIC DNA]</scope>
    <source>
        <strain evidence="2 3">JCM 3272</strain>
    </source>
</reference>
<feature type="domain" description="Methyltransferase type 12" evidence="1">
    <location>
        <begin position="51"/>
        <end position="149"/>
    </location>
</feature>
<sequence>MHTHHEHHHPEHHHGDDLAELLDLDAEVLGDFHAGIVAWVGEHAGDPKRIVDLGAGTGAGTVRLLTRFPAATAVAVDGSPQMLHRLAGHAARLGLADRVRTVVADLDDGWPAEVGPAELVWATNSMHHMADPVAVLRAAGEALTGGGVFALFELDTFPSFLPEDQGVGRPGLERRLAAIMTRHRATDMPHLGGDWPATLAAAGLEVRAERRFTAELTAPPAAAGRYAHASFTRTRQGLAGDLDADDLAALDALLDERHPASVLHRTDLVVRAERLGWIAGRPS</sequence>
<comment type="caution">
    <text evidence="2">The sequence shown here is derived from an EMBL/GenBank/DDBJ whole genome shotgun (WGS) entry which is preliminary data.</text>
</comment>
<dbReference type="PANTHER" id="PTHR43861">
    <property type="entry name" value="TRANS-ACONITATE 2-METHYLTRANSFERASE-RELATED"/>
    <property type="match status" value="1"/>
</dbReference>
<dbReference type="Gene3D" id="3.40.50.150">
    <property type="entry name" value="Vaccinia Virus protein VP39"/>
    <property type="match status" value="1"/>
</dbReference>
<protein>
    <recommendedName>
        <fullName evidence="1">Methyltransferase type 12 domain-containing protein</fullName>
    </recommendedName>
</protein>
<gene>
    <name evidence="2" type="ORF">GCM10010170_019970</name>
</gene>
<dbReference type="RefSeq" id="WP_344612002.1">
    <property type="nucleotide sequence ID" value="NZ_BAAARV010000018.1"/>
</dbReference>
<accession>A0ABN3FVD4</accession>
<evidence type="ECO:0000313" key="2">
    <source>
        <dbReference type="EMBL" id="GAA2338401.1"/>
    </source>
</evidence>